<proteinExistence type="predicted"/>
<reference evidence="1 2" key="1">
    <citation type="submission" date="2019-10" db="EMBL/GenBank/DDBJ databases">
        <title>Draft genome sequence of Marinobacter hydrocarbonoclasticus NCT7M from the microbiome of the marine copepod.</title>
        <authorList>
            <person name="Nuttall R."/>
            <person name="Sharma G."/>
            <person name="Moisander P."/>
        </authorList>
    </citation>
    <scope>NUCLEOTIDE SEQUENCE [LARGE SCALE GENOMIC DNA]</scope>
    <source>
        <strain evidence="1 2">NCT7M</strain>
    </source>
</reference>
<evidence type="ECO:0000313" key="2">
    <source>
        <dbReference type="Proteomes" id="UP000469950"/>
    </source>
</evidence>
<protein>
    <submittedName>
        <fullName evidence="1">Uncharacterized protein</fullName>
    </submittedName>
</protein>
<dbReference type="Proteomes" id="UP000469950">
    <property type="component" value="Unassembled WGS sequence"/>
</dbReference>
<comment type="caution">
    <text evidence="1">The sequence shown here is derived from an EMBL/GenBank/DDBJ whole genome shotgun (WGS) entry which is preliminary data.</text>
</comment>
<sequence length="873" mass="98180">MAKKALTWVAPKDSKAHQIFIAKAVEAGFSAAVVRDFFYQINAHPELISFVQISRNLIDIFQLPCDEWQNNEAGIDFRAWQSLCQWATENAQALTDAIGPSFDERPKRHRHNPLLRKGVTRHPLYSALWNIQENSELRSRYAALQAQVLYAHALAIQEAHNAEVYESYDGENPLLDSPRSASAMGYTVRALSHGAAEDELLAIQPFVSPKTFGREVGVSLWSMELAGQSGGIHQVDKAKEKRQDGVRGLVYFVERAHGNKSWAFRESYGPKEGSGGGKSEPGHVDFQTMASGLEVNLGTSVSDRFVPALPPKGSIAGRLKADESPFDDGEGFYFFWDEEESGTSGGAGVSNPAASFLRARNQARHIAMANQYLPWRYESLTDQEIHNVAMAASSYLKLPAFISGSTEEKAFHELALLTLIVLWTGVSWENAIRLRIQRGRFKRRKRCEESEESKEPYLRLLMSPVGNLWCIESTFPEYKTQLKVPVESTRLIFDYVLLPDLCGLTDRVLDLLKLRGKKPSPKAKVFTHSAKQYRKAFNKLVHDAGESERVTWGRWEKVMFDAITAETGDVVDAVAITGKPHVLAQTKCFYYSPNVGDLIDRYVTVATQLTREAELPLESNGESHLIGADYLKGYIGSRACASKLAVVNAVSDLKARLGAARTYDLWNDFTEYHNVFTFYTVQMLAFATGYRAVKTPLFSLEEINGQLGLTALSDKDNEQKRKTRLSYLPDIVLKQLENYEQHLKVLEATNDFRLKSQTETEKETCFFLRSADGRDGKLVVSPKTMVRHLDEFLGLPANAHRRFMRTELREADCPADYVNAFMGHASFGEEPWSRYSSLSSRQYRDMMTQYLEPIMEELGFTPVASRLAEGASR</sequence>
<evidence type="ECO:0000313" key="1">
    <source>
        <dbReference type="EMBL" id="KAE8547603.1"/>
    </source>
</evidence>
<dbReference type="RefSeq" id="WP_153739862.1">
    <property type="nucleotide sequence ID" value="NZ_WBMP01000001.1"/>
</dbReference>
<accession>A0A833JTP7</accession>
<name>A0A833JTP7_MARNT</name>
<organism evidence="1 2">
    <name type="scientific">Marinobacter nauticus</name>
    <name type="common">Marinobacter hydrocarbonoclasticus</name>
    <name type="synonym">Marinobacter aquaeolei</name>
    <dbReference type="NCBI Taxonomy" id="2743"/>
    <lineage>
        <taxon>Bacteria</taxon>
        <taxon>Pseudomonadati</taxon>
        <taxon>Pseudomonadota</taxon>
        <taxon>Gammaproteobacteria</taxon>
        <taxon>Pseudomonadales</taxon>
        <taxon>Marinobacteraceae</taxon>
        <taxon>Marinobacter</taxon>
    </lineage>
</organism>
<dbReference type="AlphaFoldDB" id="A0A833JTP7"/>
<gene>
    <name evidence="1" type="ORF">F6453_0495</name>
</gene>
<dbReference type="EMBL" id="WBMP01000001">
    <property type="protein sequence ID" value="KAE8547603.1"/>
    <property type="molecule type" value="Genomic_DNA"/>
</dbReference>